<dbReference type="Pfam" id="PF13416">
    <property type="entry name" value="SBP_bac_8"/>
    <property type="match status" value="1"/>
</dbReference>
<evidence type="ECO:0000256" key="2">
    <source>
        <dbReference type="ARBA" id="ARBA00022448"/>
    </source>
</evidence>
<protein>
    <submittedName>
        <fullName evidence="4">Sugar ABC transporter substrate-binding protein</fullName>
    </submittedName>
</protein>
<comment type="caution">
    <text evidence="4">The sequence shown here is derived from an EMBL/GenBank/DDBJ whole genome shotgun (WGS) entry which is preliminary data.</text>
</comment>
<organism evidence="4 5">
    <name type="scientific">Nesterenkonia halobia</name>
    <dbReference type="NCBI Taxonomy" id="37922"/>
    <lineage>
        <taxon>Bacteria</taxon>
        <taxon>Bacillati</taxon>
        <taxon>Actinomycetota</taxon>
        <taxon>Actinomycetes</taxon>
        <taxon>Micrococcales</taxon>
        <taxon>Micrococcaceae</taxon>
        <taxon>Nesterenkonia</taxon>
    </lineage>
</organism>
<keyword evidence="5" id="KW-1185">Reference proteome</keyword>
<dbReference type="EMBL" id="BAAAYG010000003">
    <property type="protein sequence ID" value="GAA3281343.1"/>
    <property type="molecule type" value="Genomic_DNA"/>
</dbReference>
<dbReference type="RefSeq" id="WP_344718182.1">
    <property type="nucleotide sequence ID" value="NZ_BAAAYG010000003.1"/>
</dbReference>
<keyword evidence="2" id="KW-0813">Transport</keyword>
<dbReference type="InterPro" id="IPR006311">
    <property type="entry name" value="TAT_signal"/>
</dbReference>
<name>A0ABP6RCE4_9MICC</name>
<dbReference type="PANTHER" id="PTHR30061:SF50">
    <property type="entry name" value="MALTOSE_MALTODEXTRIN-BINDING PERIPLASMIC PROTEIN"/>
    <property type="match status" value="1"/>
</dbReference>
<dbReference type="CDD" id="cd13585">
    <property type="entry name" value="PBP2_TMBP_like"/>
    <property type="match status" value="1"/>
</dbReference>
<dbReference type="PROSITE" id="PS51318">
    <property type="entry name" value="TAT"/>
    <property type="match status" value="1"/>
</dbReference>
<keyword evidence="3" id="KW-0732">Signal</keyword>
<evidence type="ECO:0000256" key="1">
    <source>
        <dbReference type="ARBA" id="ARBA00008520"/>
    </source>
</evidence>
<dbReference type="PANTHER" id="PTHR30061">
    <property type="entry name" value="MALTOSE-BINDING PERIPLASMIC PROTEIN"/>
    <property type="match status" value="1"/>
</dbReference>
<accession>A0ABP6RCE4</accession>
<dbReference type="SUPFAM" id="SSF53850">
    <property type="entry name" value="Periplasmic binding protein-like II"/>
    <property type="match status" value="1"/>
</dbReference>
<evidence type="ECO:0000313" key="5">
    <source>
        <dbReference type="Proteomes" id="UP001501736"/>
    </source>
</evidence>
<evidence type="ECO:0000313" key="4">
    <source>
        <dbReference type="EMBL" id="GAA3281343.1"/>
    </source>
</evidence>
<dbReference type="Proteomes" id="UP001501736">
    <property type="component" value="Unassembled WGS sequence"/>
</dbReference>
<gene>
    <name evidence="4" type="ORF">GCM10020260_06750</name>
</gene>
<evidence type="ECO:0000256" key="3">
    <source>
        <dbReference type="ARBA" id="ARBA00022729"/>
    </source>
</evidence>
<dbReference type="Gene3D" id="3.40.190.10">
    <property type="entry name" value="Periplasmic binding protein-like II"/>
    <property type="match status" value="2"/>
</dbReference>
<dbReference type="InterPro" id="IPR006059">
    <property type="entry name" value="SBP"/>
</dbReference>
<reference evidence="5" key="1">
    <citation type="journal article" date="2019" name="Int. J. Syst. Evol. Microbiol.">
        <title>The Global Catalogue of Microorganisms (GCM) 10K type strain sequencing project: providing services to taxonomists for standard genome sequencing and annotation.</title>
        <authorList>
            <consortium name="The Broad Institute Genomics Platform"/>
            <consortium name="The Broad Institute Genome Sequencing Center for Infectious Disease"/>
            <person name="Wu L."/>
            <person name="Ma J."/>
        </authorList>
    </citation>
    <scope>NUCLEOTIDE SEQUENCE [LARGE SCALE GENOMIC DNA]</scope>
    <source>
        <strain evidence="5">JCM 11483</strain>
    </source>
</reference>
<sequence>MSSPADPRRAAPGREPGAPISRRAFTAAGLAAPLAGLLAGCGRGADAAPGVLRVLDSYGNEPDSTLIGDALTKAADAVGVELERVSVDGSALIQKVLQQGSSGTLPDILMLDNPNLQQIAATTALRPFGELGIPTDGYAEGILDAGTYDGQVYGLAPTVNTIALFYDVRALDEAGVEPPTTWEELRETAAALTGDGRHGIAFCASADYEGTWQFLPFFWSAEADETAIDSRPAAEALGLLQDLVADGSASPSVVNWGQVEVKDQFVAGRAAMMINGPWQIPGMADVEGLEYDVVEIPVPAAGSPSVAPLGGEVWTVPATGDSTKESLAAEVLTEFFSDESQLTMGAERYTVPGRTALAEPYLRRRPEMETFTELVGDARARTAQLGDEWPATATALYTAVQLAMTRQASPAEALARAEEQL</sequence>
<comment type="similarity">
    <text evidence="1">Belongs to the bacterial solute-binding protein 1 family.</text>
</comment>
<proteinExistence type="inferred from homology"/>